<dbReference type="EMBL" id="QEFC01002739">
    <property type="protein sequence ID" value="KAE9450922.1"/>
    <property type="molecule type" value="Genomic_DNA"/>
</dbReference>
<evidence type="ECO:0000313" key="3">
    <source>
        <dbReference type="EMBL" id="KAE9450922.1"/>
    </source>
</evidence>
<feature type="non-terminal residue" evidence="3">
    <location>
        <position position="1"/>
    </location>
</feature>
<gene>
    <name evidence="3" type="ORF">C3L33_17179</name>
</gene>
<dbReference type="PROSITE" id="PS50176">
    <property type="entry name" value="ARM_REPEAT"/>
    <property type="match status" value="2"/>
</dbReference>
<name>A0A6A4L093_9ERIC</name>
<dbReference type="SUPFAM" id="SSF48371">
    <property type="entry name" value="ARM repeat"/>
    <property type="match status" value="1"/>
</dbReference>
<sequence>ICSRGKVIGKPMVLWKIESGAECPTEGMLGLDNDFLDREQAVVSLWKYSQGGKECIDAIMQFSGSRVVADCGAIEAITALLSRSSLTPEEKEQSIGTLWNLSVDEKLREKIANSDLLPLLVKFLEDEDNKVKTASGGVLANLALSHFNHKVMVEAGVIPKLAKFLKTYEKVLKVPRKEAINILSEERELKVLRKEAKNALLELAKDKYYRILIVEEGLVLVPLVGSAAYKSFKPDSDSGLTWPDGTEIEKIYEGPAPYGASEVLLELDVNGKISVDDAKAKAMIGQSTQQSLARAGVIEMDDEKVNQKDESAIARAAEAIADASISEHMRTSFKEAGAIKPLLQLLDHRSDLYVSGNVLEFVDNVDQFLICSNTVCQKIEAEGGLPPLIDSLKNSEVSESFMEKTLNILARMLDPSKEMKSKVSKIMLTAVHEKLLNGSKKKREATRKTGSEVKVDEMHVSNSTSRFFLGCQNLFVVVISITLCVILSGQSIDTIISADIESGLDAVFQQKSLHDSELEMDFEQPELHALEVEEAGLASQQHPGY</sequence>
<dbReference type="SMART" id="SM00185">
    <property type="entry name" value="ARM"/>
    <property type="match status" value="5"/>
</dbReference>
<dbReference type="Proteomes" id="UP000428333">
    <property type="component" value="Linkage Group LG10"/>
</dbReference>
<dbReference type="InterPro" id="IPR016024">
    <property type="entry name" value="ARM-type_fold"/>
</dbReference>
<feature type="repeat" description="ARM" evidence="2">
    <location>
        <begin position="115"/>
        <end position="157"/>
    </location>
</feature>
<evidence type="ECO:0000256" key="1">
    <source>
        <dbReference type="ARBA" id="ARBA00022737"/>
    </source>
</evidence>
<keyword evidence="4" id="KW-1185">Reference proteome</keyword>
<proteinExistence type="predicted"/>
<evidence type="ECO:0000256" key="2">
    <source>
        <dbReference type="PROSITE-ProRule" id="PRU00259"/>
    </source>
</evidence>
<reference evidence="3 4" key="1">
    <citation type="journal article" date="2019" name="Genome Biol. Evol.">
        <title>The Rhododendron genome and chromosomal organization provide insight into shared whole-genome duplications across the heath family (Ericaceae).</title>
        <authorList>
            <person name="Soza V.L."/>
            <person name="Lindsley D."/>
            <person name="Waalkes A."/>
            <person name="Ramage E."/>
            <person name="Patwardhan R.P."/>
            <person name="Burton J.N."/>
            <person name="Adey A."/>
            <person name="Kumar A."/>
            <person name="Qiu R."/>
            <person name="Shendure J."/>
            <person name="Hall B."/>
        </authorList>
    </citation>
    <scope>NUCLEOTIDE SEQUENCE [LARGE SCALE GENOMIC DNA]</scope>
    <source>
        <strain evidence="3">RSF 1966-606</strain>
    </source>
</reference>
<protein>
    <submittedName>
        <fullName evidence="3">Uncharacterized protein</fullName>
    </submittedName>
</protein>
<evidence type="ECO:0000313" key="4">
    <source>
        <dbReference type="Proteomes" id="UP000428333"/>
    </source>
</evidence>
<dbReference type="Gene3D" id="1.25.10.10">
    <property type="entry name" value="Leucine-rich Repeat Variant"/>
    <property type="match status" value="2"/>
</dbReference>
<comment type="caution">
    <text evidence="3">The sequence shown here is derived from an EMBL/GenBank/DDBJ whole genome shotgun (WGS) entry which is preliminary data.</text>
</comment>
<dbReference type="InterPro" id="IPR000225">
    <property type="entry name" value="Armadillo"/>
</dbReference>
<dbReference type="PANTHER" id="PTHR47451">
    <property type="entry name" value="ARM REPEAT SUPERFAMILY PROTEIN"/>
    <property type="match status" value="1"/>
</dbReference>
<dbReference type="InterPro" id="IPR011989">
    <property type="entry name" value="ARM-like"/>
</dbReference>
<dbReference type="AlphaFoldDB" id="A0A6A4L093"/>
<dbReference type="OrthoDB" id="409644at2759"/>
<keyword evidence="1" id="KW-0677">Repeat</keyword>
<organism evidence="3 4">
    <name type="scientific">Rhododendron williamsianum</name>
    <dbReference type="NCBI Taxonomy" id="262921"/>
    <lineage>
        <taxon>Eukaryota</taxon>
        <taxon>Viridiplantae</taxon>
        <taxon>Streptophyta</taxon>
        <taxon>Embryophyta</taxon>
        <taxon>Tracheophyta</taxon>
        <taxon>Spermatophyta</taxon>
        <taxon>Magnoliopsida</taxon>
        <taxon>eudicotyledons</taxon>
        <taxon>Gunneridae</taxon>
        <taxon>Pentapetalae</taxon>
        <taxon>asterids</taxon>
        <taxon>Ericales</taxon>
        <taxon>Ericaceae</taxon>
        <taxon>Ericoideae</taxon>
        <taxon>Rhodoreae</taxon>
        <taxon>Rhododendron</taxon>
    </lineage>
</organism>
<feature type="repeat" description="ARM" evidence="2">
    <location>
        <begin position="72"/>
        <end position="116"/>
    </location>
</feature>
<dbReference type="PANTHER" id="PTHR47451:SF1">
    <property type="entry name" value="ARM REPEAT SUPERFAMILY PROTEIN"/>
    <property type="match status" value="1"/>
</dbReference>
<accession>A0A6A4L093</accession>